<reference evidence="4" key="1">
    <citation type="submission" date="2022-12" db="EMBL/GenBank/DDBJ databases">
        <authorList>
            <person name="Deng Y."/>
            <person name="Zhang Y.-Q."/>
        </authorList>
    </citation>
    <scope>NUCLEOTIDE SEQUENCE</scope>
    <source>
        <strain evidence="4">CPCC 205372</strain>
    </source>
</reference>
<proteinExistence type="predicted"/>
<feature type="compositionally biased region" description="Gly residues" evidence="2">
    <location>
        <begin position="163"/>
        <end position="172"/>
    </location>
</feature>
<protein>
    <submittedName>
        <fullName evidence="4">DUF1942 domain-containing protein</fullName>
    </submittedName>
</protein>
<evidence type="ECO:0000256" key="2">
    <source>
        <dbReference type="SAM" id="MobiDB-lite"/>
    </source>
</evidence>
<dbReference type="SUPFAM" id="SSF81982">
    <property type="entry name" value="Antigen MPT63/MPB63 (immunoprotective extracellular protein)"/>
    <property type="match status" value="1"/>
</dbReference>
<accession>A0ABT4Q017</accession>
<organism evidence="4 5">
    <name type="scientific">Mycobacterium hippophais</name>
    <dbReference type="NCBI Taxonomy" id="3016340"/>
    <lineage>
        <taxon>Bacteria</taxon>
        <taxon>Bacillati</taxon>
        <taxon>Actinomycetota</taxon>
        <taxon>Actinomycetes</taxon>
        <taxon>Mycobacteriales</taxon>
        <taxon>Mycobacteriaceae</taxon>
        <taxon>Mycobacterium</taxon>
    </lineage>
</organism>
<evidence type="ECO:0000313" key="5">
    <source>
        <dbReference type="Proteomes" id="UP001142153"/>
    </source>
</evidence>
<dbReference type="EMBL" id="JAPZPY010000015">
    <property type="protein sequence ID" value="MCZ8382071.1"/>
    <property type="molecule type" value="Genomic_DNA"/>
</dbReference>
<evidence type="ECO:0000259" key="3">
    <source>
        <dbReference type="Pfam" id="PF09167"/>
    </source>
</evidence>
<dbReference type="InterPro" id="IPR029050">
    <property type="entry name" value="Immunoprotect_excell_Ig-like"/>
</dbReference>
<keyword evidence="1" id="KW-0732">Signal</keyword>
<dbReference type="InterPro" id="IPR015250">
    <property type="entry name" value="MPT63-like"/>
</dbReference>
<name>A0ABT4Q017_9MYCO</name>
<feature type="compositionally biased region" description="Acidic residues" evidence="2">
    <location>
        <begin position="197"/>
        <end position="207"/>
    </location>
</feature>
<sequence length="207" mass="20415">MDTTKLAGVVTAGAVMIGIGTASPAAAESSILVAGSEASASQNGTEVAYTVSRIVPSSAPVAPPAGGQLYEATVMAKALQGTVIPAVPSFTARSASGATYPVLAGVSNLSTFPLLQGDTRKGQIYFAVVGEAPNSVVYNNGAGDVLTWVQAGQPLPSGDGSDSAGGEGGGPEGASQGVPDQTDEELGLPYLEGEAVNTEEDGEESEG</sequence>
<dbReference type="Proteomes" id="UP001142153">
    <property type="component" value="Unassembled WGS sequence"/>
</dbReference>
<feature type="domain" description="MPT63-like" evidence="3">
    <location>
        <begin position="35"/>
        <end position="148"/>
    </location>
</feature>
<keyword evidence="5" id="KW-1185">Reference proteome</keyword>
<feature type="region of interest" description="Disordered" evidence="2">
    <location>
        <begin position="150"/>
        <end position="207"/>
    </location>
</feature>
<evidence type="ECO:0000313" key="4">
    <source>
        <dbReference type="EMBL" id="MCZ8382071.1"/>
    </source>
</evidence>
<dbReference type="Gene3D" id="2.60.40.1240">
    <property type="match status" value="1"/>
</dbReference>
<evidence type="ECO:0000256" key="1">
    <source>
        <dbReference type="ARBA" id="ARBA00022729"/>
    </source>
</evidence>
<dbReference type="Pfam" id="PF09167">
    <property type="entry name" value="DUF1942"/>
    <property type="match status" value="1"/>
</dbReference>
<comment type="caution">
    <text evidence="4">The sequence shown here is derived from an EMBL/GenBank/DDBJ whole genome shotgun (WGS) entry which is preliminary data.</text>
</comment>
<dbReference type="RefSeq" id="WP_269896554.1">
    <property type="nucleotide sequence ID" value="NZ_JAPZPY010000015.1"/>
</dbReference>
<gene>
    <name evidence="4" type="ORF">O6P37_24695</name>
</gene>